<evidence type="ECO:0000256" key="1">
    <source>
        <dbReference type="ARBA" id="ARBA00023157"/>
    </source>
</evidence>
<accession>A0A2D0QRU6</accession>
<sequence>MEHRLFVLLLFTGVFPLVLSVTRKYYLIQEGRTWNDAQAYCRAKYTDLATIDSDNNMVQLQKVAQTQLFTSDAWIGLYTNINSWHWSLENEPLGSFTSWNMINPNNYLGNELCVIVYLFQWVDRPCHSLYYFVCFDDTKTGSDKYILISQAKTWYDAQRYCREQYTDLASARDATENNIIGRKNSGHYIWFGLNRDPCKWSDQTTNVSIIKWQGGNSEDYSMNRSCGYLYGLLAGQAECSSIKPFFCYTFPTVQQTISMKVKSSQDVNDPAIMAAILEKIKEKMEDHGMNENIFVKWRVHQDVVVFHKEKENTTTVVNKNREACEL</sequence>
<dbReference type="InterPro" id="IPR018378">
    <property type="entry name" value="C-type_lectin_CS"/>
</dbReference>
<dbReference type="GeneID" id="108263797"/>
<dbReference type="Pfam" id="PF00059">
    <property type="entry name" value="Lectin_C"/>
    <property type="match status" value="2"/>
</dbReference>
<dbReference type="KEGG" id="ipu:108263797"/>
<dbReference type="SUPFAM" id="SSF56436">
    <property type="entry name" value="C-type lectin-like"/>
    <property type="match status" value="2"/>
</dbReference>
<feature type="chain" id="PRO_5012452066" evidence="2">
    <location>
        <begin position="21"/>
        <end position="326"/>
    </location>
</feature>
<dbReference type="PANTHER" id="PTHR45784">
    <property type="entry name" value="C-TYPE LECTIN DOMAIN FAMILY 20 MEMBER A-RELATED"/>
    <property type="match status" value="1"/>
</dbReference>
<evidence type="ECO:0000259" key="3">
    <source>
        <dbReference type="PROSITE" id="PS50041"/>
    </source>
</evidence>
<evidence type="ECO:0000256" key="2">
    <source>
        <dbReference type="SAM" id="SignalP"/>
    </source>
</evidence>
<proteinExistence type="predicted"/>
<feature type="domain" description="C-type lectin" evidence="3">
    <location>
        <begin position="25"/>
        <end position="135"/>
    </location>
</feature>
<reference evidence="5" key="2">
    <citation type="submission" date="2025-08" db="UniProtKB">
        <authorList>
            <consortium name="RefSeq"/>
        </authorList>
    </citation>
    <scope>IDENTIFICATION</scope>
    <source>
        <tissue evidence="5">Blood</tissue>
    </source>
</reference>
<evidence type="ECO:0000313" key="5">
    <source>
        <dbReference type="RefSeq" id="XP_017320441.1"/>
    </source>
</evidence>
<dbReference type="InterPro" id="IPR016187">
    <property type="entry name" value="CTDL_fold"/>
</dbReference>
<dbReference type="SMART" id="SM00034">
    <property type="entry name" value="CLECT"/>
    <property type="match status" value="2"/>
</dbReference>
<keyword evidence="4" id="KW-1185">Reference proteome</keyword>
<dbReference type="OrthoDB" id="6369810at2759"/>
<reference evidence="4" key="1">
    <citation type="journal article" date="2016" name="Nat. Commun.">
        <title>The channel catfish genome sequence provides insights into the evolution of scale formation in teleosts.</title>
        <authorList>
            <person name="Liu Z."/>
            <person name="Liu S."/>
            <person name="Yao J."/>
            <person name="Bao L."/>
            <person name="Zhang J."/>
            <person name="Li Y."/>
            <person name="Jiang C."/>
            <person name="Sun L."/>
            <person name="Wang R."/>
            <person name="Zhang Y."/>
            <person name="Zhou T."/>
            <person name="Zeng Q."/>
            <person name="Fu Q."/>
            <person name="Gao S."/>
            <person name="Li N."/>
            <person name="Koren S."/>
            <person name="Jiang Y."/>
            <person name="Zimin A."/>
            <person name="Xu P."/>
            <person name="Phillippy A.M."/>
            <person name="Geng X."/>
            <person name="Song L."/>
            <person name="Sun F."/>
            <person name="Li C."/>
            <person name="Wang X."/>
            <person name="Chen A."/>
            <person name="Jin Y."/>
            <person name="Yuan Z."/>
            <person name="Yang Y."/>
            <person name="Tan S."/>
            <person name="Peatman E."/>
            <person name="Lu J."/>
            <person name="Qin Z."/>
            <person name="Dunham R."/>
            <person name="Li Z."/>
            <person name="Sonstegard T."/>
            <person name="Feng J."/>
            <person name="Danzmann R.G."/>
            <person name="Schroeder S."/>
            <person name="Scheffler B."/>
            <person name="Duke M.V."/>
            <person name="Ballard L."/>
            <person name="Kucuktas H."/>
            <person name="Kaltenboeck L."/>
            <person name="Liu H."/>
            <person name="Armbruster J."/>
            <person name="Xie Y."/>
            <person name="Kirby M.L."/>
            <person name="Tian Y."/>
            <person name="Flanagan M.E."/>
            <person name="Mu W."/>
            <person name="Waldbieser G.C."/>
        </authorList>
    </citation>
    <scope>NUCLEOTIDE SEQUENCE [LARGE SCALE GENOMIC DNA]</scope>
    <source>
        <strain evidence="4">SDA103</strain>
    </source>
</reference>
<organism evidence="4 5">
    <name type="scientific">Ictalurus punctatus</name>
    <name type="common">Channel catfish</name>
    <name type="synonym">Silurus punctatus</name>
    <dbReference type="NCBI Taxonomy" id="7998"/>
    <lineage>
        <taxon>Eukaryota</taxon>
        <taxon>Metazoa</taxon>
        <taxon>Chordata</taxon>
        <taxon>Craniata</taxon>
        <taxon>Vertebrata</taxon>
        <taxon>Euteleostomi</taxon>
        <taxon>Actinopterygii</taxon>
        <taxon>Neopterygii</taxon>
        <taxon>Teleostei</taxon>
        <taxon>Ostariophysi</taxon>
        <taxon>Siluriformes</taxon>
        <taxon>Ictaluridae</taxon>
        <taxon>Ictalurus</taxon>
    </lineage>
</organism>
<dbReference type="RefSeq" id="XP_017320441.1">
    <property type="nucleotide sequence ID" value="XM_017464952.3"/>
</dbReference>
<feature type="domain" description="C-type lectin" evidence="3">
    <location>
        <begin position="140"/>
        <end position="248"/>
    </location>
</feature>
<dbReference type="Gene3D" id="3.10.100.10">
    <property type="entry name" value="Mannose-Binding Protein A, subunit A"/>
    <property type="match status" value="2"/>
</dbReference>
<dbReference type="PROSITE" id="PS00615">
    <property type="entry name" value="C_TYPE_LECTIN_1"/>
    <property type="match status" value="1"/>
</dbReference>
<dbReference type="PROSITE" id="PS50041">
    <property type="entry name" value="C_TYPE_LECTIN_2"/>
    <property type="match status" value="2"/>
</dbReference>
<dbReference type="InterPro" id="IPR016186">
    <property type="entry name" value="C-type_lectin-like/link_sf"/>
</dbReference>
<dbReference type="OMA" id="GMNENIF"/>
<dbReference type="AlphaFoldDB" id="A0A2D0QRU6"/>
<protein>
    <submittedName>
        <fullName evidence="5">C-type lectin domain family 20 member A</fullName>
    </submittedName>
</protein>
<keyword evidence="2" id="KW-0732">Signal</keyword>
<dbReference type="InterPro" id="IPR001304">
    <property type="entry name" value="C-type_lectin-like"/>
</dbReference>
<dbReference type="PANTHER" id="PTHR45784:SF3">
    <property type="entry name" value="C-TYPE LECTIN DOMAIN FAMILY 4 MEMBER K-LIKE-RELATED"/>
    <property type="match status" value="1"/>
</dbReference>
<name>A0A2D0QRU6_ICTPU</name>
<keyword evidence="1" id="KW-1015">Disulfide bond</keyword>
<feature type="signal peptide" evidence="2">
    <location>
        <begin position="1"/>
        <end position="20"/>
    </location>
</feature>
<dbReference type="Proteomes" id="UP000221080">
    <property type="component" value="Chromosome 3"/>
</dbReference>
<evidence type="ECO:0000313" key="4">
    <source>
        <dbReference type="Proteomes" id="UP000221080"/>
    </source>
</evidence>
<gene>
    <name evidence="5" type="primary">LOC108263797</name>
</gene>